<name>A0A154QKB4_9GAMM</name>
<organism evidence="1 2">
    <name type="scientific">Rhodanobacter thiooxydans</name>
    <dbReference type="NCBI Taxonomy" id="416169"/>
    <lineage>
        <taxon>Bacteria</taxon>
        <taxon>Pseudomonadati</taxon>
        <taxon>Pseudomonadota</taxon>
        <taxon>Gammaproteobacteria</taxon>
        <taxon>Lysobacterales</taxon>
        <taxon>Rhodanobacteraceae</taxon>
        <taxon>Rhodanobacter</taxon>
    </lineage>
</organism>
<dbReference type="Proteomes" id="UP000076131">
    <property type="component" value="Unassembled WGS sequence"/>
</dbReference>
<reference evidence="1 2" key="1">
    <citation type="journal article" date="2016" name="MBio">
        <title>Lateral Gene Transfer in a Heavy Metal-Contaminated-Groundwater Microbial Community.</title>
        <authorList>
            <person name="Hemme C.L."/>
            <person name="Green S.J."/>
            <person name="Rishishwar L."/>
            <person name="Prakash O."/>
            <person name="Pettenato A."/>
            <person name="Chakraborty R."/>
            <person name="Deutschbauer A.M."/>
            <person name="Van Nostrand J.D."/>
            <person name="Wu L."/>
            <person name="He Z."/>
            <person name="Jordan I.K."/>
            <person name="Hazen T.C."/>
            <person name="Arkin A.P."/>
            <person name="Kostka J.E."/>
            <person name="Zhou J."/>
        </authorList>
    </citation>
    <scope>NUCLEOTIDE SEQUENCE [LARGE SCALE GENOMIC DNA]</scope>
    <source>
        <strain evidence="1 2">FW104-T7</strain>
    </source>
</reference>
<gene>
    <name evidence="1" type="ORF">RHOFW104T7_07735</name>
</gene>
<comment type="caution">
    <text evidence="1">The sequence shown here is derived from an EMBL/GenBank/DDBJ whole genome shotgun (WGS) entry which is preliminary data.</text>
</comment>
<dbReference type="eggNOG" id="ENOG5033FRC">
    <property type="taxonomic scope" value="Bacteria"/>
</dbReference>
<dbReference type="RefSeq" id="WP_008435710.1">
    <property type="nucleotide sequence ID" value="NZ_LVJS01000023.1"/>
</dbReference>
<dbReference type="EMBL" id="LVJS01000023">
    <property type="protein sequence ID" value="KZC24600.1"/>
    <property type="molecule type" value="Genomic_DNA"/>
</dbReference>
<evidence type="ECO:0000313" key="1">
    <source>
        <dbReference type="EMBL" id="KZC24600.1"/>
    </source>
</evidence>
<proteinExistence type="predicted"/>
<dbReference type="STRING" id="416169.RHOFW104T7_07735"/>
<keyword evidence="2" id="KW-1185">Reference proteome</keyword>
<accession>A0A154QKB4</accession>
<protein>
    <recommendedName>
        <fullName evidence="3">DUF4440 domain-containing protein</fullName>
    </recommendedName>
</protein>
<dbReference type="AlphaFoldDB" id="A0A154QKB4"/>
<evidence type="ECO:0008006" key="3">
    <source>
        <dbReference type="Google" id="ProtNLM"/>
    </source>
</evidence>
<sequence>MKKVILLIVLIAAAVWYFDISRRMTEAAVRESYQTQVEALQRFDAEPLCDSLDKGYSESVVMRGASAPAKMQDKATACAELTRTLRRFKTLSERTAGMIEPDYDYEIQSITLSPDRKQATVEISSTMRIGDMTLARSHSVEHLIRRLGRIRNTGGESTVWTYQGE</sequence>
<evidence type="ECO:0000313" key="2">
    <source>
        <dbReference type="Proteomes" id="UP000076131"/>
    </source>
</evidence>